<accession>A0AAW6TI39</accession>
<protein>
    <recommendedName>
        <fullName evidence="3">CopG family transcriptional regulator</fullName>
    </recommendedName>
</protein>
<dbReference type="EMBL" id="SSCJ01000013">
    <property type="protein sequence ID" value="MDI4510850.1"/>
    <property type="molecule type" value="Genomic_DNA"/>
</dbReference>
<evidence type="ECO:0008006" key="3">
    <source>
        <dbReference type="Google" id="ProtNLM"/>
    </source>
</evidence>
<comment type="caution">
    <text evidence="2">The sequence shown here is derived from an EMBL/GenBank/DDBJ whole genome shotgun (WGS) entry which is preliminary data.</text>
</comment>
<feature type="region of interest" description="Disordered" evidence="1">
    <location>
        <begin position="23"/>
        <end position="44"/>
    </location>
</feature>
<name>A0AAW6TI39_FAUOS</name>
<evidence type="ECO:0000256" key="1">
    <source>
        <dbReference type="SAM" id="MobiDB-lite"/>
    </source>
</evidence>
<gene>
    <name evidence="2" type="ORF">E6P75_11660</name>
</gene>
<evidence type="ECO:0000313" key="2">
    <source>
        <dbReference type="EMBL" id="MDI4510850.1"/>
    </source>
</evidence>
<dbReference type="AlphaFoldDB" id="A0AAW6TI39"/>
<organism evidence="2">
    <name type="scientific">Faucicola osloensis</name>
    <name type="common">Moraxella osloensis</name>
    <dbReference type="NCBI Taxonomy" id="34062"/>
    <lineage>
        <taxon>Bacteria</taxon>
        <taxon>Pseudomonadati</taxon>
        <taxon>Pseudomonadota</taxon>
        <taxon>Gammaproteobacteria</taxon>
        <taxon>Moraxellales</taxon>
        <taxon>Moraxellaceae</taxon>
        <taxon>Faucicola</taxon>
    </lineage>
</organism>
<proteinExistence type="predicted"/>
<sequence>MIKRRVSDAPISEDDFINGIAANEIPQNEKDSAPNPKAPRKFKSHTLPLNEYEYNLLVELADKYGQTHSGIIRYALKQLALKDN</sequence>
<reference evidence="2" key="1">
    <citation type="submission" date="2019-04" db="EMBL/GenBank/DDBJ databases">
        <title>Moraxella osloensis CCUG 73412, isolated from corneal scrapings as causative agent of keratitis.</title>
        <authorList>
            <person name="Connolly G."/>
            <person name="Jaen-Luchoro D."/>
            <person name="Pinyeiro-Iglesias B."/>
            <person name="Curry A."/>
            <person name="Knowles S."/>
            <person name="Moore E.R.B."/>
        </authorList>
    </citation>
    <scope>NUCLEOTIDE SEQUENCE</scope>
    <source>
        <strain evidence="2">CCUG 73412</strain>
    </source>
</reference>